<name>A0A1M4YMZ9_9CLOT</name>
<protein>
    <recommendedName>
        <fullName evidence="2">protein-tyrosine-phosphatase</fullName>
        <ecNumber evidence="2">3.1.3.48</ecNumber>
    </recommendedName>
</protein>
<dbReference type="PANTHER" id="PTHR39181:SF1">
    <property type="entry name" value="TYROSINE-PROTEIN PHOSPHATASE YWQE"/>
    <property type="match status" value="1"/>
</dbReference>
<evidence type="ECO:0000256" key="3">
    <source>
        <dbReference type="ARBA" id="ARBA00022801"/>
    </source>
</evidence>
<evidence type="ECO:0000313" key="7">
    <source>
        <dbReference type="Proteomes" id="UP000184245"/>
    </source>
</evidence>
<keyword evidence="7" id="KW-1185">Reference proteome</keyword>
<dbReference type="AlphaFoldDB" id="A0A1M4YMZ9"/>
<accession>A0A1M4YMZ9</accession>
<organism evidence="6 7">
    <name type="scientific">Lactonifactor longoviformis DSM 17459</name>
    <dbReference type="NCBI Taxonomy" id="1122155"/>
    <lineage>
        <taxon>Bacteria</taxon>
        <taxon>Bacillati</taxon>
        <taxon>Bacillota</taxon>
        <taxon>Clostridia</taxon>
        <taxon>Eubacteriales</taxon>
        <taxon>Clostridiaceae</taxon>
        <taxon>Lactonifactor</taxon>
    </lineage>
</organism>
<evidence type="ECO:0000256" key="4">
    <source>
        <dbReference type="ARBA" id="ARBA00022912"/>
    </source>
</evidence>
<evidence type="ECO:0000256" key="2">
    <source>
        <dbReference type="ARBA" id="ARBA00013064"/>
    </source>
</evidence>
<comment type="catalytic activity">
    <reaction evidence="5">
        <text>O-phospho-L-tyrosyl-[protein] + H2O = L-tyrosyl-[protein] + phosphate</text>
        <dbReference type="Rhea" id="RHEA:10684"/>
        <dbReference type="Rhea" id="RHEA-COMP:10136"/>
        <dbReference type="Rhea" id="RHEA-COMP:20101"/>
        <dbReference type="ChEBI" id="CHEBI:15377"/>
        <dbReference type="ChEBI" id="CHEBI:43474"/>
        <dbReference type="ChEBI" id="CHEBI:46858"/>
        <dbReference type="ChEBI" id="CHEBI:61978"/>
        <dbReference type="EC" id="3.1.3.48"/>
    </reaction>
</comment>
<dbReference type="STRING" id="1122155.SAMN02745158_02410"/>
<evidence type="ECO:0000256" key="5">
    <source>
        <dbReference type="ARBA" id="ARBA00051722"/>
    </source>
</evidence>
<evidence type="ECO:0000256" key="1">
    <source>
        <dbReference type="ARBA" id="ARBA00005750"/>
    </source>
</evidence>
<dbReference type="EMBL" id="FQVI01000012">
    <property type="protein sequence ID" value="SHF06872.1"/>
    <property type="molecule type" value="Genomic_DNA"/>
</dbReference>
<keyword evidence="3" id="KW-0378">Hydrolase</keyword>
<dbReference type="SUPFAM" id="SSF89550">
    <property type="entry name" value="PHP domain-like"/>
    <property type="match status" value="1"/>
</dbReference>
<sequence>MLIDVHNHILPGVDDGAGDIMESQKMLAIAVSEKIDAIITTPHFECGMDQAVIEKRAEAFESLSQYIQKAKLPVALYPGNELFYSEGIIEALDSGDALTLNHTRYVLVEFPIYEEFSYVRRAVQRLRYAGYLPVLAHVERYENLLKEEKIAEIVNIGAYIQVNASSITGRAGWQMRRLLLRLARRDLIHFIGTDAHGWEHRRPKMQECLAYLEKKAGKDCVITITRDNPEKLLRGENISGKVRN</sequence>
<gene>
    <name evidence="6" type="ORF">SAMN02745158_02410</name>
</gene>
<dbReference type="Proteomes" id="UP000184245">
    <property type="component" value="Unassembled WGS sequence"/>
</dbReference>
<dbReference type="OrthoDB" id="9788539at2"/>
<comment type="similarity">
    <text evidence="1">Belongs to the metallo-dependent hydrolases superfamily. CpsB/CapC family.</text>
</comment>
<dbReference type="GO" id="GO:0004725">
    <property type="term" value="F:protein tyrosine phosphatase activity"/>
    <property type="evidence" value="ECO:0007669"/>
    <property type="project" value="UniProtKB-EC"/>
</dbReference>
<proteinExistence type="inferred from homology"/>
<dbReference type="Pfam" id="PF19567">
    <property type="entry name" value="CpsB_CapC"/>
    <property type="match status" value="1"/>
</dbReference>
<reference evidence="6 7" key="1">
    <citation type="submission" date="2016-11" db="EMBL/GenBank/DDBJ databases">
        <authorList>
            <person name="Jaros S."/>
            <person name="Januszkiewicz K."/>
            <person name="Wedrychowicz H."/>
        </authorList>
    </citation>
    <scope>NUCLEOTIDE SEQUENCE [LARGE SCALE GENOMIC DNA]</scope>
    <source>
        <strain evidence="6 7">DSM 17459</strain>
    </source>
</reference>
<dbReference type="Gene3D" id="3.20.20.140">
    <property type="entry name" value="Metal-dependent hydrolases"/>
    <property type="match status" value="1"/>
</dbReference>
<evidence type="ECO:0000313" key="6">
    <source>
        <dbReference type="EMBL" id="SHF06872.1"/>
    </source>
</evidence>
<dbReference type="InterPro" id="IPR016667">
    <property type="entry name" value="Caps_polysacc_synth_CpsB/CapC"/>
</dbReference>
<dbReference type="PANTHER" id="PTHR39181">
    <property type="entry name" value="TYROSINE-PROTEIN PHOSPHATASE YWQE"/>
    <property type="match status" value="1"/>
</dbReference>
<dbReference type="EC" id="3.1.3.48" evidence="2"/>
<dbReference type="PIRSF" id="PIRSF016557">
    <property type="entry name" value="Caps_synth_CpsB"/>
    <property type="match status" value="1"/>
</dbReference>
<keyword evidence="4" id="KW-0904">Protein phosphatase</keyword>
<dbReference type="GO" id="GO:0030145">
    <property type="term" value="F:manganese ion binding"/>
    <property type="evidence" value="ECO:0007669"/>
    <property type="project" value="InterPro"/>
</dbReference>
<dbReference type="InterPro" id="IPR016195">
    <property type="entry name" value="Pol/histidinol_Pase-like"/>
</dbReference>
<dbReference type="RefSeq" id="WP_084067902.1">
    <property type="nucleotide sequence ID" value="NZ_FQVI01000012.1"/>
</dbReference>